<feature type="chain" id="PRO_5039436848" description="Lipoprotein" evidence="1">
    <location>
        <begin position="24"/>
        <end position="243"/>
    </location>
</feature>
<dbReference type="KEGG" id="qdo:H9Q78_12605"/>
<accession>A0A7G9G386</accession>
<gene>
    <name evidence="2" type="ORF">H9Q78_12605</name>
</gene>
<keyword evidence="3" id="KW-1185">Reference proteome</keyword>
<evidence type="ECO:0000256" key="1">
    <source>
        <dbReference type="SAM" id="SignalP"/>
    </source>
</evidence>
<organism evidence="2 3">
    <name type="scientific">Qiania dongpingensis</name>
    <dbReference type="NCBI Taxonomy" id="2763669"/>
    <lineage>
        <taxon>Bacteria</taxon>
        <taxon>Bacillati</taxon>
        <taxon>Bacillota</taxon>
        <taxon>Clostridia</taxon>
        <taxon>Lachnospirales</taxon>
        <taxon>Lachnospiraceae</taxon>
        <taxon>Qiania</taxon>
    </lineage>
</organism>
<reference evidence="2 3" key="1">
    <citation type="submission" date="2020-08" db="EMBL/GenBank/DDBJ databases">
        <authorList>
            <person name="Liu C."/>
            <person name="Sun Q."/>
        </authorList>
    </citation>
    <scope>NUCLEOTIDE SEQUENCE [LARGE SCALE GENOMIC DNA]</scope>
    <source>
        <strain evidence="2 3">NSJ-38</strain>
    </source>
</reference>
<keyword evidence="1" id="KW-0732">Signal</keyword>
<evidence type="ECO:0008006" key="4">
    <source>
        <dbReference type="Google" id="ProtNLM"/>
    </source>
</evidence>
<proteinExistence type="predicted"/>
<dbReference type="RefSeq" id="WP_249302116.1">
    <property type="nucleotide sequence ID" value="NZ_CP060634.1"/>
</dbReference>
<protein>
    <recommendedName>
        <fullName evidence="4">Lipoprotein</fullName>
    </recommendedName>
</protein>
<dbReference type="Proteomes" id="UP000515823">
    <property type="component" value="Chromosome"/>
</dbReference>
<evidence type="ECO:0000313" key="2">
    <source>
        <dbReference type="EMBL" id="QNM05268.1"/>
    </source>
</evidence>
<name>A0A7G9G386_9FIRM</name>
<dbReference type="EMBL" id="CP060634">
    <property type="protein sequence ID" value="QNM05268.1"/>
    <property type="molecule type" value="Genomic_DNA"/>
</dbReference>
<evidence type="ECO:0000313" key="3">
    <source>
        <dbReference type="Proteomes" id="UP000515823"/>
    </source>
</evidence>
<dbReference type="AlphaFoldDB" id="A0A7G9G386"/>
<feature type="signal peptide" evidence="1">
    <location>
        <begin position="1"/>
        <end position="23"/>
    </location>
</feature>
<sequence>MKKYVSVCILNIFLIMCVLGCCACGEEINSEEAGSKIQETETGKNPDELYELKITESTVSNFSNMEEKEEWYGDYKFIEYIRPHFGFQPNPDKEQRQRILDYQKQSIVSLSENSVKYLGSVNREDEPDAYEDYKYDHYVMEASYVLKTMILDEKVLQDITSRWGREYHLDGTPVDFSEWAYGDESYFADIDFKVSDYEGHYILIFYDEQNPSTIKEREYWIDAGNGVVYSLTDQMVSKWQKIR</sequence>